<evidence type="ECO:0000313" key="1">
    <source>
        <dbReference type="EMBL" id="CAH0052700.1"/>
    </source>
</evidence>
<protein>
    <submittedName>
        <fullName evidence="1">Uncharacterized protein</fullName>
    </submittedName>
</protein>
<dbReference type="Proteomes" id="UP000775872">
    <property type="component" value="Unassembled WGS sequence"/>
</dbReference>
<accession>A0A9N9ZCC6</accession>
<sequence>MTSGCRTISKSLCVPHCHNRTLRLFIMRRITEHPHRTVQNQKWMLYLLVTPVLGQIINTSIHKLGPSQSRLPFSRRRKSVDHWDRNPALLHSDLLSQSIKDLIKALGPLLAR</sequence>
<evidence type="ECO:0000313" key="2">
    <source>
        <dbReference type="Proteomes" id="UP000775872"/>
    </source>
</evidence>
<dbReference type="EMBL" id="CABFOC020000045">
    <property type="protein sequence ID" value="CAH0052700.1"/>
    <property type="molecule type" value="Genomic_DNA"/>
</dbReference>
<organism evidence="1 2">
    <name type="scientific">Clonostachys solani</name>
    <dbReference type="NCBI Taxonomy" id="160281"/>
    <lineage>
        <taxon>Eukaryota</taxon>
        <taxon>Fungi</taxon>
        <taxon>Dikarya</taxon>
        <taxon>Ascomycota</taxon>
        <taxon>Pezizomycotina</taxon>
        <taxon>Sordariomycetes</taxon>
        <taxon>Hypocreomycetidae</taxon>
        <taxon>Hypocreales</taxon>
        <taxon>Bionectriaceae</taxon>
        <taxon>Clonostachys</taxon>
    </lineage>
</organism>
<gene>
    <name evidence="1" type="ORF">CSOL1703_00004566</name>
</gene>
<comment type="caution">
    <text evidence="1">The sequence shown here is derived from an EMBL/GenBank/DDBJ whole genome shotgun (WGS) entry which is preliminary data.</text>
</comment>
<name>A0A9N9ZCC6_9HYPO</name>
<dbReference type="AlphaFoldDB" id="A0A9N9ZCC6"/>
<proteinExistence type="predicted"/>
<keyword evidence="2" id="KW-1185">Reference proteome</keyword>
<reference evidence="1" key="1">
    <citation type="submission" date="2021-10" db="EMBL/GenBank/DDBJ databases">
        <authorList>
            <person name="Piombo E."/>
        </authorList>
    </citation>
    <scope>NUCLEOTIDE SEQUENCE</scope>
</reference>